<comment type="caution">
    <text evidence="2">The sequence shown here is derived from an EMBL/GenBank/DDBJ whole genome shotgun (WGS) entry which is preliminary data.</text>
</comment>
<name>A0AAE0GWR8_9CHLO</name>
<evidence type="ECO:0000313" key="2">
    <source>
        <dbReference type="EMBL" id="KAK3285772.1"/>
    </source>
</evidence>
<feature type="region of interest" description="Disordered" evidence="1">
    <location>
        <begin position="1"/>
        <end position="73"/>
    </location>
</feature>
<proteinExistence type="predicted"/>
<protein>
    <submittedName>
        <fullName evidence="2">Uncharacterized protein</fullName>
    </submittedName>
</protein>
<dbReference type="Proteomes" id="UP001190700">
    <property type="component" value="Unassembled WGS sequence"/>
</dbReference>
<keyword evidence="3" id="KW-1185">Reference proteome</keyword>
<organism evidence="2 3">
    <name type="scientific">Cymbomonas tetramitiformis</name>
    <dbReference type="NCBI Taxonomy" id="36881"/>
    <lineage>
        <taxon>Eukaryota</taxon>
        <taxon>Viridiplantae</taxon>
        <taxon>Chlorophyta</taxon>
        <taxon>Pyramimonadophyceae</taxon>
        <taxon>Pyramimonadales</taxon>
        <taxon>Pyramimonadaceae</taxon>
        <taxon>Cymbomonas</taxon>
    </lineage>
</organism>
<dbReference type="AlphaFoldDB" id="A0AAE0GWR8"/>
<dbReference type="EMBL" id="LGRX02001642">
    <property type="protein sequence ID" value="KAK3285772.1"/>
    <property type="molecule type" value="Genomic_DNA"/>
</dbReference>
<evidence type="ECO:0000313" key="3">
    <source>
        <dbReference type="Proteomes" id="UP001190700"/>
    </source>
</evidence>
<evidence type="ECO:0000256" key="1">
    <source>
        <dbReference type="SAM" id="MobiDB-lite"/>
    </source>
</evidence>
<sequence>MTGKDNVIQRVKRKLETGPEEWEAKKQRIARTEAEYARRNEEPNQPEAGEDAVGDTWPEEMKAQQMQEDEIEL</sequence>
<feature type="compositionally biased region" description="Basic and acidic residues" evidence="1">
    <location>
        <begin position="14"/>
        <end position="42"/>
    </location>
</feature>
<reference evidence="2 3" key="1">
    <citation type="journal article" date="2015" name="Genome Biol. Evol.">
        <title>Comparative Genomics of a Bacterivorous Green Alga Reveals Evolutionary Causalities and Consequences of Phago-Mixotrophic Mode of Nutrition.</title>
        <authorList>
            <person name="Burns J.A."/>
            <person name="Paasch A."/>
            <person name="Narechania A."/>
            <person name="Kim E."/>
        </authorList>
    </citation>
    <scope>NUCLEOTIDE SEQUENCE [LARGE SCALE GENOMIC DNA]</scope>
    <source>
        <strain evidence="2 3">PLY_AMNH</strain>
    </source>
</reference>
<accession>A0AAE0GWR8</accession>
<gene>
    <name evidence="2" type="ORF">CYMTET_6637</name>
</gene>